<dbReference type="InterPro" id="IPR017853">
    <property type="entry name" value="GH"/>
</dbReference>
<dbReference type="PANTHER" id="PTHR11769">
    <property type="entry name" value="HYALURONIDASE"/>
    <property type="match status" value="1"/>
</dbReference>
<evidence type="ECO:0000256" key="8">
    <source>
        <dbReference type="RuleBase" id="RU610713"/>
    </source>
</evidence>
<feature type="disulfide bond" evidence="7">
    <location>
        <begin position="27"/>
        <end position="314"/>
    </location>
</feature>
<evidence type="ECO:0000256" key="9">
    <source>
        <dbReference type="SAM" id="SignalP"/>
    </source>
</evidence>
<feature type="chain" id="PRO_5019836916" description="Hyaluronidase" evidence="9">
    <location>
        <begin position="16"/>
        <end position="395"/>
    </location>
</feature>
<evidence type="ECO:0000256" key="3">
    <source>
        <dbReference type="ARBA" id="ARBA00023157"/>
    </source>
</evidence>
<dbReference type="FunFam" id="3.20.20.70:FF:000065">
    <property type="entry name" value="Hyaluronidase"/>
    <property type="match status" value="1"/>
</dbReference>
<dbReference type="SUPFAM" id="SSF51445">
    <property type="entry name" value="(Trans)glycosidases"/>
    <property type="match status" value="1"/>
</dbReference>
<dbReference type="InterPro" id="IPR018155">
    <property type="entry name" value="Hyaluronidase"/>
</dbReference>
<sequence length="395" mass="46267">MRSFLFFFFLGIVSGYEIYWNVPTFQCSRNYGIDFISLLQIYGIRANLGDKFQGDNITIFYEEQLGLYPRILKTGKFENGGIPQNGDLEKHLKKASKDLKKVIPSEDFDGLGVIDWEAWRPVWEFNWEPLRIYQTKSIEEVKKQQPNIKNSMIQETARQQWELSTKLYMLRTLQLAKERRPKARWCYYLFPDCYNYNGKRPKDFQCSTSIRKGNDKLSWLWKESTAVCPSIYVHKSQLDHYTFEERTWRDNEKLKEAFRVASDKAKIFPYINYFSDKLLPGEEFWRMLAQTAASGSNGAVIWGASASVASENHCKNLKRYIKDVIGPAAEKISWRSDLCSKQICHGKGQCTFPNDEYAKAWKLFTDDDTKNFYAGDITCRCFENYKGRFCSENLN</sequence>
<dbReference type="EC" id="3.2.1.35" evidence="8"/>
<dbReference type="GO" id="GO:0004415">
    <property type="term" value="F:hyalurononglucosaminidase activity"/>
    <property type="evidence" value="ECO:0007669"/>
    <property type="project" value="UniProtKB-UniRule"/>
</dbReference>
<evidence type="ECO:0000256" key="2">
    <source>
        <dbReference type="ARBA" id="ARBA00022801"/>
    </source>
</evidence>
<protein>
    <recommendedName>
        <fullName evidence="8">Hyaluronidase</fullName>
        <ecNumber evidence="8">3.2.1.35</ecNumber>
    </recommendedName>
</protein>
<comment type="catalytic activity">
    <reaction evidence="8">
        <text>Random hydrolysis of (1-&gt;4)-linkages between N-acetyl-beta-D-glucosamine and D-glucuronate residues in hyaluronate.</text>
        <dbReference type="EC" id="3.2.1.35"/>
    </reaction>
</comment>
<dbReference type="PIRSF" id="PIRSF038193">
    <property type="entry name" value="Hyaluronidase"/>
    <property type="match status" value="1"/>
</dbReference>
<keyword evidence="3 7" id="KW-1015">Disulfide bond</keyword>
<dbReference type="GO" id="GO:0005975">
    <property type="term" value="P:carbohydrate metabolic process"/>
    <property type="evidence" value="ECO:0007669"/>
    <property type="project" value="UniProtKB-UniRule"/>
</dbReference>
<proteinExistence type="inferred from homology"/>
<evidence type="ECO:0000313" key="10">
    <source>
        <dbReference type="EMBL" id="SMD29067.1"/>
    </source>
</evidence>
<feature type="signal peptide" evidence="9">
    <location>
        <begin position="1"/>
        <end position="15"/>
    </location>
</feature>
<feature type="disulfide bond" evidence="7">
    <location>
        <begin position="339"/>
        <end position="350"/>
    </location>
</feature>
<keyword evidence="9" id="KW-0732">Signal</keyword>
<keyword evidence="2 8" id="KW-0378">Hydrolase</keyword>
<dbReference type="InterPro" id="IPR013785">
    <property type="entry name" value="Aldolase_TIM"/>
</dbReference>
<organism evidence="10">
    <name type="scientific">Phidippus regius</name>
    <dbReference type="NCBI Taxonomy" id="1905328"/>
    <lineage>
        <taxon>Eukaryota</taxon>
        <taxon>Metazoa</taxon>
        <taxon>Ecdysozoa</taxon>
        <taxon>Arthropoda</taxon>
        <taxon>Chelicerata</taxon>
        <taxon>Arachnida</taxon>
        <taxon>Araneae</taxon>
        <taxon>Araneomorphae</taxon>
        <taxon>Entelegynae</taxon>
        <taxon>Dionycha</taxon>
        <taxon>Salticidae</taxon>
        <taxon>Salticinae</taxon>
        <taxon>Salticoida</taxon>
        <taxon>Dendryphantini</taxon>
        <taxon>Phidippus</taxon>
    </lineage>
</organism>
<name>A0A482Z6I3_9ARAC</name>
<dbReference type="EMBL" id="HAGL01000040">
    <property type="protein sequence ID" value="SMD29067.1"/>
    <property type="molecule type" value="Transcribed_RNA"/>
</dbReference>
<dbReference type="PRINTS" id="PR00846">
    <property type="entry name" value="GLHYDRLASE56"/>
</dbReference>
<evidence type="ECO:0000256" key="4">
    <source>
        <dbReference type="ARBA" id="ARBA00023295"/>
    </source>
</evidence>
<evidence type="ECO:0000256" key="7">
    <source>
        <dbReference type="PIRSR" id="PIRSR038193-3"/>
    </source>
</evidence>
<accession>A0A482Z6I3</accession>
<dbReference type="PANTHER" id="PTHR11769:SF35">
    <property type="entry name" value="HYALURONIDASE"/>
    <property type="match status" value="1"/>
</dbReference>
<evidence type="ECO:0000256" key="6">
    <source>
        <dbReference type="PIRSR" id="PIRSR038193-1"/>
    </source>
</evidence>
<dbReference type="AlphaFoldDB" id="A0A482Z6I3"/>
<feature type="disulfide bond" evidence="7">
    <location>
        <begin position="193"/>
        <end position="206"/>
    </location>
</feature>
<evidence type="ECO:0000256" key="5">
    <source>
        <dbReference type="PIRNR" id="PIRNR038193"/>
    </source>
</evidence>
<reference evidence="10" key="1">
    <citation type="submission" date="2017-03" db="EMBL/GenBank/DDBJ databases">
        <authorList>
            <person name="Braembl D."/>
        </authorList>
    </citation>
    <scope>NUCLEOTIDE SEQUENCE</scope>
</reference>
<dbReference type="GO" id="GO:0030214">
    <property type="term" value="P:hyaluronan catabolic process"/>
    <property type="evidence" value="ECO:0007669"/>
    <property type="project" value="TreeGrafter"/>
</dbReference>
<reference evidence="10" key="2">
    <citation type="submission" date="2019-03" db="EMBL/GenBank/DDBJ databases">
        <title>Unravelling the molecular evolution of spider venoms.</title>
        <authorList>
            <person name="Pineda S."/>
        </authorList>
    </citation>
    <scope>NUCLEOTIDE SEQUENCE</scope>
</reference>
<keyword evidence="4 8" id="KW-0326">Glycosidase</keyword>
<comment type="similarity">
    <text evidence="1 5 8">Belongs to the glycosyl hydrolase 56 family.</text>
</comment>
<dbReference type="Pfam" id="PF01630">
    <property type="entry name" value="Glyco_hydro_56"/>
    <property type="match status" value="1"/>
</dbReference>
<dbReference type="Gene3D" id="3.20.20.70">
    <property type="entry name" value="Aldolase class I"/>
    <property type="match status" value="1"/>
</dbReference>
<feature type="active site" description="Proton donor" evidence="6">
    <location>
        <position position="117"/>
    </location>
</feature>
<evidence type="ECO:0000256" key="1">
    <source>
        <dbReference type="ARBA" id="ARBA00008871"/>
    </source>
</evidence>